<reference evidence="1 2" key="1">
    <citation type="submission" date="2024-05" db="EMBL/GenBank/DDBJ databases">
        <title>Genome Sequence and Characterization of the New Strain Purple Sulfur Bacterium of Genus Thioalkalicoccus.</title>
        <authorList>
            <person name="Bryantseva I.A."/>
            <person name="Kyndt J.A."/>
            <person name="Imhoff J.F."/>
        </authorList>
    </citation>
    <scope>NUCLEOTIDE SEQUENCE [LARGE SCALE GENOMIC DNA]</scope>
    <source>
        <strain evidence="1 2">Um2</strain>
    </source>
</reference>
<protein>
    <submittedName>
        <fullName evidence="1">SCP-2 sterol transfer family protein</fullName>
    </submittedName>
</protein>
<keyword evidence="2" id="KW-1185">Reference proteome</keyword>
<name>A0ABV4BE74_9GAMM</name>
<evidence type="ECO:0000313" key="2">
    <source>
        <dbReference type="Proteomes" id="UP001564408"/>
    </source>
</evidence>
<comment type="caution">
    <text evidence="1">The sequence shown here is derived from an EMBL/GenBank/DDBJ whole genome shotgun (WGS) entry which is preliminary data.</text>
</comment>
<dbReference type="Proteomes" id="UP001564408">
    <property type="component" value="Unassembled WGS sequence"/>
</dbReference>
<sequence>MAKLFSAEWMNQLKDAWNGEPDIKGKLAEIKFNSTITWGFKDEENPRGIIVVENGECVRAGEWSGESPDWDLRADIKDWLKWMEKSVGMMGLGAAYTTGKLKFKTGDYKSMIKDPRMAGPFVKTFGLLSKIGADERG</sequence>
<organism evidence="1 2">
    <name type="scientific">Thioalkalicoccus limnaeus</name>
    <dbReference type="NCBI Taxonomy" id="120681"/>
    <lineage>
        <taxon>Bacteria</taxon>
        <taxon>Pseudomonadati</taxon>
        <taxon>Pseudomonadota</taxon>
        <taxon>Gammaproteobacteria</taxon>
        <taxon>Chromatiales</taxon>
        <taxon>Chromatiaceae</taxon>
        <taxon>Thioalkalicoccus</taxon>
    </lineage>
</organism>
<evidence type="ECO:0000313" key="1">
    <source>
        <dbReference type="EMBL" id="MEY6432495.1"/>
    </source>
</evidence>
<accession>A0ABV4BE74</accession>
<proteinExistence type="predicted"/>
<dbReference type="Gene3D" id="3.30.1050.10">
    <property type="entry name" value="SCP2 sterol-binding domain"/>
    <property type="match status" value="1"/>
</dbReference>
<dbReference type="SUPFAM" id="SSF55718">
    <property type="entry name" value="SCP-like"/>
    <property type="match status" value="1"/>
</dbReference>
<dbReference type="RefSeq" id="WP_369666883.1">
    <property type="nucleotide sequence ID" value="NZ_JBDKXB010000009.1"/>
</dbReference>
<dbReference type="EMBL" id="JBDKXB010000009">
    <property type="protein sequence ID" value="MEY6432495.1"/>
    <property type="molecule type" value="Genomic_DNA"/>
</dbReference>
<dbReference type="InterPro" id="IPR036527">
    <property type="entry name" value="SCP2_sterol-bd_dom_sf"/>
</dbReference>
<gene>
    <name evidence="1" type="ORF">ABC977_08770</name>
</gene>